<keyword evidence="1" id="KW-0732">Signal</keyword>
<gene>
    <name evidence="2" type="ORF">B0H65DRAFT_335615</name>
</gene>
<feature type="chain" id="PRO_5042020094" evidence="1">
    <location>
        <begin position="23"/>
        <end position="137"/>
    </location>
</feature>
<keyword evidence="3" id="KW-1185">Reference proteome</keyword>
<dbReference type="AlphaFoldDB" id="A0AAE0J0X4"/>
<dbReference type="EMBL" id="JAUEPP010000009">
    <property type="protein sequence ID" value="KAK3334869.1"/>
    <property type="molecule type" value="Genomic_DNA"/>
</dbReference>
<evidence type="ECO:0000256" key="1">
    <source>
        <dbReference type="SAM" id="SignalP"/>
    </source>
</evidence>
<organism evidence="2 3">
    <name type="scientific">Neurospora tetraspora</name>
    <dbReference type="NCBI Taxonomy" id="94610"/>
    <lineage>
        <taxon>Eukaryota</taxon>
        <taxon>Fungi</taxon>
        <taxon>Dikarya</taxon>
        <taxon>Ascomycota</taxon>
        <taxon>Pezizomycotina</taxon>
        <taxon>Sordariomycetes</taxon>
        <taxon>Sordariomycetidae</taxon>
        <taxon>Sordariales</taxon>
        <taxon>Sordariaceae</taxon>
        <taxon>Neurospora</taxon>
    </lineage>
</organism>
<evidence type="ECO:0000313" key="2">
    <source>
        <dbReference type="EMBL" id="KAK3334869.1"/>
    </source>
</evidence>
<comment type="caution">
    <text evidence="2">The sequence shown here is derived from an EMBL/GenBank/DDBJ whole genome shotgun (WGS) entry which is preliminary data.</text>
</comment>
<proteinExistence type="predicted"/>
<evidence type="ECO:0000313" key="3">
    <source>
        <dbReference type="Proteomes" id="UP001278500"/>
    </source>
</evidence>
<accession>A0AAE0J0X4</accession>
<dbReference type="Proteomes" id="UP001278500">
    <property type="component" value="Unassembled WGS sequence"/>
</dbReference>
<protein>
    <submittedName>
        <fullName evidence="2">Uncharacterized protein</fullName>
    </submittedName>
</protein>
<reference evidence="2" key="2">
    <citation type="submission" date="2023-06" db="EMBL/GenBank/DDBJ databases">
        <authorList>
            <consortium name="Lawrence Berkeley National Laboratory"/>
            <person name="Haridas S."/>
            <person name="Hensen N."/>
            <person name="Bonometti L."/>
            <person name="Westerberg I."/>
            <person name="Brannstrom I.O."/>
            <person name="Guillou S."/>
            <person name="Cros-Aarteil S."/>
            <person name="Calhoun S."/>
            <person name="Kuo A."/>
            <person name="Mondo S."/>
            <person name="Pangilinan J."/>
            <person name="Riley R."/>
            <person name="Labutti K."/>
            <person name="Andreopoulos B."/>
            <person name="Lipzen A."/>
            <person name="Chen C."/>
            <person name="Yanf M."/>
            <person name="Daum C."/>
            <person name="Ng V."/>
            <person name="Clum A."/>
            <person name="Steindorff A."/>
            <person name="Ohm R."/>
            <person name="Martin F."/>
            <person name="Silar P."/>
            <person name="Natvig D."/>
            <person name="Lalanne C."/>
            <person name="Gautier V."/>
            <person name="Ament-Velasquez S.L."/>
            <person name="Kruys A."/>
            <person name="Hutchinson M.I."/>
            <person name="Powell A.J."/>
            <person name="Barry K."/>
            <person name="Miller A.N."/>
            <person name="Grigoriev I.V."/>
            <person name="Debuchy R."/>
            <person name="Gladieux P."/>
            <person name="Thoren M.H."/>
            <person name="Johannesson H."/>
        </authorList>
    </citation>
    <scope>NUCLEOTIDE SEQUENCE</scope>
    <source>
        <strain evidence="2">CBS 560.94</strain>
    </source>
</reference>
<dbReference type="GeneID" id="87860717"/>
<feature type="signal peptide" evidence="1">
    <location>
        <begin position="1"/>
        <end position="22"/>
    </location>
</feature>
<sequence length="137" mass="14738">MKATTALRAILILTSSTSTVSAFSAASTPDSPPSLEDTLHHNELGFAFNHLPRQVSTGQELQAFFSEKPLGGASSQPIVFSGNPERPFEVEGDTFPDFPTAANRVCDKQKNACAEMANDASEVKSFRVSDCDEQRGE</sequence>
<dbReference type="RefSeq" id="XP_062677035.1">
    <property type="nucleotide sequence ID" value="XM_062823563.1"/>
</dbReference>
<reference evidence="2" key="1">
    <citation type="journal article" date="2023" name="Mol. Phylogenet. Evol.">
        <title>Genome-scale phylogeny and comparative genomics of the fungal order Sordariales.</title>
        <authorList>
            <person name="Hensen N."/>
            <person name="Bonometti L."/>
            <person name="Westerberg I."/>
            <person name="Brannstrom I.O."/>
            <person name="Guillou S."/>
            <person name="Cros-Aarteil S."/>
            <person name="Calhoun S."/>
            <person name="Haridas S."/>
            <person name="Kuo A."/>
            <person name="Mondo S."/>
            <person name="Pangilinan J."/>
            <person name="Riley R."/>
            <person name="LaButti K."/>
            <person name="Andreopoulos B."/>
            <person name="Lipzen A."/>
            <person name="Chen C."/>
            <person name="Yan M."/>
            <person name="Daum C."/>
            <person name="Ng V."/>
            <person name="Clum A."/>
            <person name="Steindorff A."/>
            <person name="Ohm R.A."/>
            <person name="Martin F."/>
            <person name="Silar P."/>
            <person name="Natvig D.O."/>
            <person name="Lalanne C."/>
            <person name="Gautier V."/>
            <person name="Ament-Velasquez S.L."/>
            <person name="Kruys A."/>
            <person name="Hutchinson M.I."/>
            <person name="Powell A.J."/>
            <person name="Barry K."/>
            <person name="Miller A.N."/>
            <person name="Grigoriev I.V."/>
            <person name="Debuchy R."/>
            <person name="Gladieux P."/>
            <person name="Hiltunen Thoren M."/>
            <person name="Johannesson H."/>
        </authorList>
    </citation>
    <scope>NUCLEOTIDE SEQUENCE</scope>
    <source>
        <strain evidence="2">CBS 560.94</strain>
    </source>
</reference>
<name>A0AAE0J0X4_9PEZI</name>